<protein>
    <submittedName>
        <fullName evidence="2">Methyltransferase domain-containing protein</fullName>
    </submittedName>
</protein>
<dbReference type="Pfam" id="PF13489">
    <property type="entry name" value="Methyltransf_23"/>
    <property type="match status" value="1"/>
</dbReference>
<proteinExistence type="predicted"/>
<feature type="region of interest" description="Disordered" evidence="1">
    <location>
        <begin position="1"/>
        <end position="107"/>
    </location>
</feature>
<dbReference type="GO" id="GO:0032259">
    <property type="term" value="P:methylation"/>
    <property type="evidence" value="ECO:0007669"/>
    <property type="project" value="UniProtKB-KW"/>
</dbReference>
<feature type="compositionally biased region" description="Polar residues" evidence="1">
    <location>
        <begin position="1"/>
        <end position="12"/>
    </location>
</feature>
<dbReference type="EMBL" id="JBFCZG010000009">
    <property type="protein sequence ID" value="KAL3418247.1"/>
    <property type="molecule type" value="Genomic_DNA"/>
</dbReference>
<dbReference type="Gene3D" id="3.40.50.150">
    <property type="entry name" value="Vaccinia Virus protein VP39"/>
    <property type="match status" value="1"/>
</dbReference>
<dbReference type="SUPFAM" id="SSF53335">
    <property type="entry name" value="S-adenosyl-L-methionine-dependent methyltransferases"/>
    <property type="match status" value="1"/>
</dbReference>
<sequence>MSDSTGKPSSSQPPDPHRSGAGASDDIVDASPVHPASGSGFDKAPGIPNPSLALAISASGATLPLPGDTSNVQGDLSEDREEEFVDAEDSEDPFGDESDHETTASLSSSITRYRYENGRRYHAYKDGEYWGPNDEQAADHLDIANHLFLLMLKNKLYIAPIAKHPQKVLDVGTGTGIWAIDFADQFPSAEVIGTELSPIQPSWVPSNCKFEIDDAQDEWTFQKNSFDFVHVRSLFGCIADWPKFYRQVLIHLRPGAYLEQVEMAPGFRSDDGSMDPRTAYGQWHDLGVDCGRKMGKSFETMYEMKAFIEAAGFEDVVEQTFKLPIGPWMPGKANKEIGQWSRLHIEQGLENWAMAPLTRILGWSKQEVDIFIAHMKKDLKSKHVHGYHEMRVVYARKPLDWSP</sequence>
<dbReference type="CDD" id="cd02440">
    <property type="entry name" value="AdoMet_MTases"/>
    <property type="match status" value="1"/>
</dbReference>
<evidence type="ECO:0000313" key="2">
    <source>
        <dbReference type="EMBL" id="KAL3418247.1"/>
    </source>
</evidence>
<comment type="caution">
    <text evidence="2">The sequence shown here is derived from an EMBL/GenBank/DDBJ whole genome shotgun (WGS) entry which is preliminary data.</text>
</comment>
<dbReference type="Proteomes" id="UP001629113">
    <property type="component" value="Unassembled WGS sequence"/>
</dbReference>
<reference evidence="2 3" key="1">
    <citation type="submission" date="2024-06" db="EMBL/GenBank/DDBJ databases">
        <title>Complete genome of Phlyctema vagabunda strain 19-DSS-EL-015.</title>
        <authorList>
            <person name="Fiorenzani C."/>
        </authorList>
    </citation>
    <scope>NUCLEOTIDE SEQUENCE [LARGE SCALE GENOMIC DNA]</scope>
    <source>
        <strain evidence="2 3">19-DSS-EL-015</strain>
    </source>
</reference>
<dbReference type="PANTHER" id="PTHR43591:SF10">
    <property type="entry name" value="ABC TRANSMEMBRANE TYPE-1 DOMAIN-CONTAINING PROTEIN-RELATED"/>
    <property type="match status" value="1"/>
</dbReference>
<dbReference type="InterPro" id="IPR029063">
    <property type="entry name" value="SAM-dependent_MTases_sf"/>
</dbReference>
<evidence type="ECO:0000256" key="1">
    <source>
        <dbReference type="SAM" id="MobiDB-lite"/>
    </source>
</evidence>
<accession>A0ABR4P4L2</accession>
<feature type="compositionally biased region" description="Acidic residues" evidence="1">
    <location>
        <begin position="76"/>
        <end position="99"/>
    </location>
</feature>
<organism evidence="2 3">
    <name type="scientific">Phlyctema vagabunda</name>
    <dbReference type="NCBI Taxonomy" id="108571"/>
    <lineage>
        <taxon>Eukaryota</taxon>
        <taxon>Fungi</taxon>
        <taxon>Dikarya</taxon>
        <taxon>Ascomycota</taxon>
        <taxon>Pezizomycotina</taxon>
        <taxon>Leotiomycetes</taxon>
        <taxon>Helotiales</taxon>
        <taxon>Dermateaceae</taxon>
        <taxon>Phlyctema</taxon>
    </lineage>
</organism>
<keyword evidence="2" id="KW-0489">Methyltransferase</keyword>
<evidence type="ECO:0000313" key="3">
    <source>
        <dbReference type="Proteomes" id="UP001629113"/>
    </source>
</evidence>
<name>A0ABR4P4L2_9HELO</name>
<dbReference type="GO" id="GO:0008168">
    <property type="term" value="F:methyltransferase activity"/>
    <property type="evidence" value="ECO:0007669"/>
    <property type="project" value="UniProtKB-KW"/>
</dbReference>
<dbReference type="PANTHER" id="PTHR43591">
    <property type="entry name" value="METHYLTRANSFERASE"/>
    <property type="match status" value="1"/>
</dbReference>
<keyword evidence="3" id="KW-1185">Reference proteome</keyword>
<gene>
    <name evidence="2" type="ORF">PVAG01_09963</name>
</gene>
<keyword evidence="2" id="KW-0808">Transferase</keyword>